<evidence type="ECO:0000256" key="5">
    <source>
        <dbReference type="ARBA" id="ARBA00022898"/>
    </source>
</evidence>
<evidence type="ECO:0000256" key="7">
    <source>
        <dbReference type="SAM" id="MobiDB-lite"/>
    </source>
</evidence>
<evidence type="ECO:0000313" key="8">
    <source>
        <dbReference type="EMBL" id="STV71709.1"/>
    </source>
</evidence>
<protein>
    <submittedName>
        <fullName evidence="8">Diaminobutyrate--2-oxoglutarate aminotransferase</fullName>
        <ecNumber evidence="8">2.6.1.76</ecNumber>
    </submittedName>
</protein>
<evidence type="ECO:0000256" key="3">
    <source>
        <dbReference type="ARBA" id="ARBA00022576"/>
    </source>
</evidence>
<dbReference type="NCBIfam" id="TIGR00709">
    <property type="entry name" value="dat"/>
    <property type="match status" value="1"/>
</dbReference>
<dbReference type="PANTHER" id="PTHR43552">
    <property type="entry name" value="DIAMINOBUTYRATE--2-OXOGLUTARATE AMINOTRANSFERASE"/>
    <property type="match status" value="1"/>
</dbReference>
<sequence>MTDKVRIDTLGADLLDANNDTFLARQAEFESNVRSYPRKLPLAITKAEGVWLTDADNKQYLDCLAGAGTLALGHNHPDVLQSIQSVITSGLPLHTLDLTTPLKDRFSEYLLSLLPGEGKEYCLQFTGPSGADAVEAALKLAKKYTGRSSVISFSGGYHGMTHGALSVTGNLSPKAAVNGMMPEVQFMPYPHQYRCPLGIGGEAGVKALTYYFENLINDVESGVRKPAAVILEAVQGEGGVNPAPVEWLQRIRKVTQEHGILLIIDEVQAGFARTGKFFAFEHAGHRAGHYRDVESRWRRSAAGRSRYQKAVRRLGTGSPYRHLPRQPAGDGHRPDHPAPPERQ</sequence>
<feature type="region of interest" description="Disordered" evidence="7">
    <location>
        <begin position="311"/>
        <end position="343"/>
    </location>
</feature>
<dbReference type="InterPro" id="IPR015422">
    <property type="entry name" value="PyrdxlP-dep_Trfase_small"/>
</dbReference>
<evidence type="ECO:0000256" key="1">
    <source>
        <dbReference type="ARBA" id="ARBA00001933"/>
    </source>
</evidence>
<dbReference type="InterPro" id="IPR015421">
    <property type="entry name" value="PyrdxlP-dep_Trfase_major"/>
</dbReference>
<dbReference type="EMBL" id="UGMS01000001">
    <property type="protein sequence ID" value="STV71709.1"/>
    <property type="molecule type" value="Genomic_DNA"/>
</dbReference>
<organism evidence="8 9">
    <name type="scientific">Klebsiella michiganensis</name>
    <dbReference type="NCBI Taxonomy" id="1134687"/>
    <lineage>
        <taxon>Bacteria</taxon>
        <taxon>Pseudomonadati</taxon>
        <taxon>Pseudomonadota</taxon>
        <taxon>Gammaproteobacteria</taxon>
        <taxon>Enterobacterales</taxon>
        <taxon>Enterobacteriaceae</taxon>
        <taxon>Klebsiella/Raoultella group</taxon>
        <taxon>Klebsiella</taxon>
    </lineage>
</organism>
<evidence type="ECO:0000313" key="9">
    <source>
        <dbReference type="Proteomes" id="UP000254863"/>
    </source>
</evidence>
<name>A0A7H4MZP5_9ENTR</name>
<evidence type="ECO:0000256" key="6">
    <source>
        <dbReference type="RuleBase" id="RU003560"/>
    </source>
</evidence>
<evidence type="ECO:0000256" key="2">
    <source>
        <dbReference type="ARBA" id="ARBA00008954"/>
    </source>
</evidence>
<dbReference type="GO" id="GO:0045303">
    <property type="term" value="F:diaminobutyrate-2-oxoglutarate transaminase activity"/>
    <property type="evidence" value="ECO:0007669"/>
    <property type="project" value="UniProtKB-EC"/>
</dbReference>
<keyword evidence="4 8" id="KW-0808">Transferase</keyword>
<keyword evidence="3 8" id="KW-0032">Aminotransferase</keyword>
<dbReference type="CDD" id="cd00610">
    <property type="entry name" value="OAT_like"/>
    <property type="match status" value="1"/>
</dbReference>
<keyword evidence="5 6" id="KW-0663">Pyridoxal phosphate</keyword>
<dbReference type="EC" id="2.6.1.76" evidence="8"/>
<dbReference type="Proteomes" id="UP000254863">
    <property type="component" value="Unassembled WGS sequence"/>
</dbReference>
<proteinExistence type="inferred from homology"/>
<gene>
    <name evidence="8" type="primary">dat</name>
    <name evidence="8" type="ORF">NCTC11685_00459</name>
</gene>
<dbReference type="InterPro" id="IPR015424">
    <property type="entry name" value="PyrdxlP-dep_Trfase"/>
</dbReference>
<dbReference type="Pfam" id="PF00202">
    <property type="entry name" value="Aminotran_3"/>
    <property type="match status" value="1"/>
</dbReference>
<comment type="cofactor">
    <cofactor evidence="1">
        <name>pyridoxal 5'-phosphate</name>
        <dbReference type="ChEBI" id="CHEBI:597326"/>
    </cofactor>
</comment>
<dbReference type="PANTHER" id="PTHR43552:SF1">
    <property type="entry name" value="DIAMINOBUTYRATE--2-OXOGLUTARATE AMINOTRANSFERASE"/>
    <property type="match status" value="1"/>
</dbReference>
<dbReference type="SUPFAM" id="SSF53383">
    <property type="entry name" value="PLP-dependent transferases"/>
    <property type="match status" value="1"/>
</dbReference>
<dbReference type="GO" id="GO:0030170">
    <property type="term" value="F:pyridoxal phosphate binding"/>
    <property type="evidence" value="ECO:0007669"/>
    <property type="project" value="InterPro"/>
</dbReference>
<feature type="compositionally biased region" description="Basic and acidic residues" evidence="7">
    <location>
        <begin position="330"/>
        <end position="343"/>
    </location>
</feature>
<reference evidence="8 9" key="1">
    <citation type="submission" date="2018-06" db="EMBL/GenBank/DDBJ databases">
        <authorList>
            <consortium name="Pathogen Informatics"/>
            <person name="Doyle S."/>
        </authorList>
    </citation>
    <scope>NUCLEOTIDE SEQUENCE [LARGE SCALE GENOMIC DNA]</scope>
    <source>
        <strain evidence="8 9">NCTC11685</strain>
    </source>
</reference>
<evidence type="ECO:0000256" key="4">
    <source>
        <dbReference type="ARBA" id="ARBA00022679"/>
    </source>
</evidence>
<comment type="similarity">
    <text evidence="2 6">Belongs to the class-III pyridoxal-phosphate-dependent aminotransferase family.</text>
</comment>
<dbReference type="AlphaFoldDB" id="A0A7H4MZP5"/>
<dbReference type="Gene3D" id="3.40.640.10">
    <property type="entry name" value="Type I PLP-dependent aspartate aminotransferase-like (Major domain)"/>
    <property type="match status" value="1"/>
</dbReference>
<accession>A0A7H4MZP5</accession>
<comment type="caution">
    <text evidence="8">The sequence shown here is derived from an EMBL/GenBank/DDBJ whole genome shotgun (WGS) entry which is preliminary data.</text>
</comment>
<dbReference type="InterPro" id="IPR004637">
    <property type="entry name" value="Dat"/>
</dbReference>
<dbReference type="InterPro" id="IPR005814">
    <property type="entry name" value="Aminotrans_3"/>
</dbReference>
<dbReference type="Gene3D" id="3.90.1150.10">
    <property type="entry name" value="Aspartate Aminotransferase, domain 1"/>
    <property type="match status" value="1"/>
</dbReference>